<feature type="region of interest" description="Disordered" evidence="1">
    <location>
        <begin position="16"/>
        <end position="51"/>
    </location>
</feature>
<protein>
    <submittedName>
        <fullName evidence="2">Uncharacterized protein</fullName>
    </submittedName>
</protein>
<evidence type="ECO:0000256" key="1">
    <source>
        <dbReference type="SAM" id="MobiDB-lite"/>
    </source>
</evidence>
<comment type="caution">
    <text evidence="2">The sequence shown here is derived from an EMBL/GenBank/DDBJ whole genome shotgun (WGS) entry which is preliminary data.</text>
</comment>
<reference evidence="2 3" key="1">
    <citation type="journal article" date="2018" name="Front. Plant Sci.">
        <title>Red Clover (Trifolium pratense) and Zigzag Clover (T. medium) - A Picture of Genomic Similarities and Differences.</title>
        <authorList>
            <person name="Dluhosova J."/>
            <person name="Istvanek J."/>
            <person name="Nedelnik J."/>
            <person name="Repkova J."/>
        </authorList>
    </citation>
    <scope>NUCLEOTIDE SEQUENCE [LARGE SCALE GENOMIC DNA]</scope>
    <source>
        <strain evidence="3">cv. 10/8</strain>
        <tissue evidence="2">Leaf</tissue>
    </source>
</reference>
<name>A0A392T546_9FABA</name>
<feature type="non-terminal residue" evidence="2">
    <location>
        <position position="51"/>
    </location>
</feature>
<sequence>MSYIRGKPSPCFQAAQVKSVMHRPTSSSTRVSEDPASKTSLDKKPCQQHFQ</sequence>
<dbReference type="EMBL" id="LXQA010499459">
    <property type="protein sequence ID" value="MCI55634.1"/>
    <property type="molecule type" value="Genomic_DNA"/>
</dbReference>
<organism evidence="2 3">
    <name type="scientific">Trifolium medium</name>
    <dbReference type="NCBI Taxonomy" id="97028"/>
    <lineage>
        <taxon>Eukaryota</taxon>
        <taxon>Viridiplantae</taxon>
        <taxon>Streptophyta</taxon>
        <taxon>Embryophyta</taxon>
        <taxon>Tracheophyta</taxon>
        <taxon>Spermatophyta</taxon>
        <taxon>Magnoliopsida</taxon>
        <taxon>eudicotyledons</taxon>
        <taxon>Gunneridae</taxon>
        <taxon>Pentapetalae</taxon>
        <taxon>rosids</taxon>
        <taxon>fabids</taxon>
        <taxon>Fabales</taxon>
        <taxon>Fabaceae</taxon>
        <taxon>Papilionoideae</taxon>
        <taxon>50 kb inversion clade</taxon>
        <taxon>NPAAA clade</taxon>
        <taxon>Hologalegina</taxon>
        <taxon>IRL clade</taxon>
        <taxon>Trifolieae</taxon>
        <taxon>Trifolium</taxon>
    </lineage>
</organism>
<feature type="compositionally biased region" description="Basic and acidic residues" evidence="1">
    <location>
        <begin position="31"/>
        <end position="45"/>
    </location>
</feature>
<dbReference type="Proteomes" id="UP000265520">
    <property type="component" value="Unassembled WGS sequence"/>
</dbReference>
<proteinExistence type="predicted"/>
<accession>A0A392T546</accession>
<keyword evidence="3" id="KW-1185">Reference proteome</keyword>
<evidence type="ECO:0000313" key="3">
    <source>
        <dbReference type="Proteomes" id="UP000265520"/>
    </source>
</evidence>
<dbReference type="AlphaFoldDB" id="A0A392T546"/>
<evidence type="ECO:0000313" key="2">
    <source>
        <dbReference type="EMBL" id="MCI55634.1"/>
    </source>
</evidence>